<dbReference type="RefSeq" id="WP_173285596.1">
    <property type="nucleotide sequence ID" value="NZ_CP054020.1"/>
</dbReference>
<dbReference type="PANTHER" id="PTHR21299">
    <property type="entry name" value="CYTIDYLATE KINASE/PANTOATE-BETA-ALANINE LIGASE"/>
    <property type="match status" value="1"/>
</dbReference>
<dbReference type="Pfam" id="PF02569">
    <property type="entry name" value="Pantoate_ligase"/>
    <property type="match status" value="1"/>
</dbReference>
<dbReference type="EMBL" id="CP054020">
    <property type="protein sequence ID" value="QKI89613.1"/>
    <property type="molecule type" value="Genomic_DNA"/>
</dbReference>
<dbReference type="GO" id="GO:0005829">
    <property type="term" value="C:cytosol"/>
    <property type="evidence" value="ECO:0007669"/>
    <property type="project" value="TreeGrafter"/>
</dbReference>
<reference evidence="9 10" key="1">
    <citation type="submission" date="2020-05" db="EMBL/GenBank/DDBJ databases">
        <title>Thiomicrorhabdus sediminis sp.nov. and Thiomicrorhabdus xiamenensis sp.nov., novel sulfur-oxidizing bacteria isolated from coastal sediment.</title>
        <authorList>
            <person name="Liu X."/>
        </authorList>
    </citation>
    <scope>NUCLEOTIDE SEQUENCE [LARGE SCALE GENOMIC DNA]</scope>
    <source>
        <strain evidence="9 10">G2</strain>
    </source>
</reference>
<evidence type="ECO:0000256" key="3">
    <source>
        <dbReference type="ARBA" id="ARBA00022598"/>
    </source>
</evidence>
<feature type="binding site" evidence="8">
    <location>
        <begin position="150"/>
        <end position="153"/>
    </location>
    <ligand>
        <name>ATP</name>
        <dbReference type="ChEBI" id="CHEBI:30616"/>
    </ligand>
</feature>
<dbReference type="Gene3D" id="3.40.50.620">
    <property type="entry name" value="HUPs"/>
    <property type="match status" value="1"/>
</dbReference>
<dbReference type="EC" id="6.3.2.1" evidence="8"/>
<dbReference type="SUPFAM" id="SSF52374">
    <property type="entry name" value="Nucleotidylyl transferase"/>
    <property type="match status" value="1"/>
</dbReference>
<feature type="active site" description="Proton donor" evidence="8">
    <location>
        <position position="37"/>
    </location>
</feature>
<dbReference type="InterPro" id="IPR004821">
    <property type="entry name" value="Cyt_trans-like"/>
</dbReference>
<evidence type="ECO:0000256" key="1">
    <source>
        <dbReference type="ARBA" id="ARBA00004990"/>
    </source>
</evidence>
<evidence type="ECO:0000313" key="10">
    <source>
        <dbReference type="Proteomes" id="UP000504724"/>
    </source>
</evidence>
<keyword evidence="10" id="KW-1185">Reference proteome</keyword>
<protein>
    <recommendedName>
        <fullName evidence="8">Pantothenate synthetase</fullName>
        <shortName evidence="8">PS</shortName>
        <ecNumber evidence="8">6.3.2.1</ecNumber>
    </recommendedName>
    <alternativeName>
        <fullName evidence="8">Pantoate--beta-alanine ligase</fullName>
    </alternativeName>
    <alternativeName>
        <fullName evidence="8">Pantoate-activating enzyme</fullName>
    </alternativeName>
</protein>
<dbReference type="InterPro" id="IPR014729">
    <property type="entry name" value="Rossmann-like_a/b/a_fold"/>
</dbReference>
<evidence type="ECO:0000256" key="6">
    <source>
        <dbReference type="ARBA" id="ARBA00022840"/>
    </source>
</evidence>
<feature type="binding site" evidence="8">
    <location>
        <position position="156"/>
    </location>
    <ligand>
        <name>(R)-pantoate</name>
        <dbReference type="ChEBI" id="CHEBI:15980"/>
    </ligand>
</feature>
<dbReference type="FunFam" id="3.40.50.620:FF:000013">
    <property type="entry name" value="Pantothenate synthetase"/>
    <property type="match status" value="1"/>
</dbReference>
<dbReference type="AlphaFoldDB" id="A0A7D4NPE8"/>
<evidence type="ECO:0000256" key="7">
    <source>
        <dbReference type="ARBA" id="ARBA00048258"/>
    </source>
</evidence>
<comment type="catalytic activity">
    <reaction evidence="7 8">
        <text>(R)-pantoate + beta-alanine + ATP = (R)-pantothenate + AMP + diphosphate + H(+)</text>
        <dbReference type="Rhea" id="RHEA:10912"/>
        <dbReference type="ChEBI" id="CHEBI:15378"/>
        <dbReference type="ChEBI" id="CHEBI:15980"/>
        <dbReference type="ChEBI" id="CHEBI:29032"/>
        <dbReference type="ChEBI" id="CHEBI:30616"/>
        <dbReference type="ChEBI" id="CHEBI:33019"/>
        <dbReference type="ChEBI" id="CHEBI:57966"/>
        <dbReference type="ChEBI" id="CHEBI:456215"/>
        <dbReference type="EC" id="6.3.2.1"/>
    </reaction>
</comment>
<comment type="similarity">
    <text evidence="2 8">Belongs to the pantothenate synthetase family.</text>
</comment>
<keyword evidence="8" id="KW-0963">Cytoplasm</keyword>
<accession>A0A7D4NPE8</accession>
<evidence type="ECO:0000313" key="9">
    <source>
        <dbReference type="EMBL" id="QKI89613.1"/>
    </source>
</evidence>
<keyword evidence="3 8" id="KW-0436">Ligase</keyword>
<comment type="function">
    <text evidence="8">Catalyzes the condensation of pantoate with beta-alanine in an ATP-dependent reaction via a pantoyl-adenylate intermediate.</text>
</comment>
<comment type="miscellaneous">
    <text evidence="8">The reaction proceeds by a bi uni uni bi ping pong mechanism.</text>
</comment>
<keyword evidence="5 8" id="KW-0547">Nucleotide-binding</keyword>
<dbReference type="GO" id="GO:0005524">
    <property type="term" value="F:ATP binding"/>
    <property type="evidence" value="ECO:0007669"/>
    <property type="project" value="UniProtKB-KW"/>
</dbReference>
<comment type="pathway">
    <text evidence="1 8">Cofactor biosynthesis; (R)-pantothenate biosynthesis; (R)-pantothenate from (R)-pantoate and beta-alanine: step 1/1.</text>
</comment>
<evidence type="ECO:0000256" key="8">
    <source>
        <dbReference type="HAMAP-Rule" id="MF_00158"/>
    </source>
</evidence>
<sequence>MRVVETLSKLRAQIKEWKRQGLTVGFVPTMGNLHAGHLSLIELAKQKADKVVCSVFVNPLQFGPDEDFECYPRTFEEDRQKLAEAQADLMFFPSVQEMYPHGQEHQTKVLVSQALTGLLEGASRPGHFDGVSTVVLKLFNMVQPDLAVFGQKDYQQLKVIQAMVEDLALPVKIVAAPIARNADGLALSSRNQYLTDHQLQVAPKLQVALMDVALALESGNRNFADLRHAAQEAVLAAGFDTVDYIEIRHPETLLESSDQDQAFVILAVARLGETRLLDNILLSLG</sequence>
<dbReference type="Gene3D" id="3.30.1300.10">
    <property type="entry name" value="Pantoate-beta-alanine ligase, C-terminal domain"/>
    <property type="match status" value="1"/>
</dbReference>
<comment type="subcellular location">
    <subcellularLocation>
        <location evidence="8">Cytoplasm</location>
    </subcellularLocation>
</comment>
<feature type="binding site" evidence="8">
    <location>
        <begin position="30"/>
        <end position="37"/>
    </location>
    <ligand>
        <name>ATP</name>
        <dbReference type="ChEBI" id="CHEBI:30616"/>
    </ligand>
</feature>
<dbReference type="GO" id="GO:0015940">
    <property type="term" value="P:pantothenate biosynthetic process"/>
    <property type="evidence" value="ECO:0007669"/>
    <property type="project" value="UniProtKB-UniRule"/>
</dbReference>
<evidence type="ECO:0000256" key="4">
    <source>
        <dbReference type="ARBA" id="ARBA00022655"/>
    </source>
</evidence>
<dbReference type="HAMAP" id="MF_00158">
    <property type="entry name" value="PanC"/>
    <property type="match status" value="1"/>
</dbReference>
<gene>
    <name evidence="8" type="primary">panC</name>
    <name evidence="9" type="ORF">HQN79_08545</name>
</gene>
<comment type="subunit">
    <text evidence="8">Homodimer.</text>
</comment>
<keyword evidence="4 8" id="KW-0566">Pantothenate biosynthesis</keyword>
<dbReference type="KEGG" id="txa:HQN79_08545"/>
<dbReference type="UniPathway" id="UPA00028">
    <property type="reaction ID" value="UER00005"/>
</dbReference>
<dbReference type="CDD" id="cd00560">
    <property type="entry name" value="PanC"/>
    <property type="match status" value="1"/>
</dbReference>
<dbReference type="Proteomes" id="UP000504724">
    <property type="component" value="Chromosome"/>
</dbReference>
<dbReference type="PANTHER" id="PTHR21299:SF1">
    <property type="entry name" value="PANTOATE--BETA-ALANINE LIGASE"/>
    <property type="match status" value="1"/>
</dbReference>
<feature type="binding site" evidence="8">
    <location>
        <position position="61"/>
    </location>
    <ligand>
        <name>beta-alanine</name>
        <dbReference type="ChEBI" id="CHEBI:57966"/>
    </ligand>
</feature>
<dbReference type="InterPro" id="IPR042176">
    <property type="entry name" value="Pantoate_ligase_C"/>
</dbReference>
<evidence type="ECO:0000256" key="5">
    <source>
        <dbReference type="ARBA" id="ARBA00022741"/>
    </source>
</evidence>
<dbReference type="InterPro" id="IPR003721">
    <property type="entry name" value="Pantoate_ligase"/>
</dbReference>
<feature type="binding site" evidence="8">
    <location>
        <position position="179"/>
    </location>
    <ligand>
        <name>ATP</name>
        <dbReference type="ChEBI" id="CHEBI:30616"/>
    </ligand>
</feature>
<proteinExistence type="inferred from homology"/>
<dbReference type="NCBIfam" id="TIGR00018">
    <property type="entry name" value="panC"/>
    <property type="match status" value="1"/>
</dbReference>
<dbReference type="NCBIfam" id="TIGR00125">
    <property type="entry name" value="cyt_tran_rel"/>
    <property type="match status" value="1"/>
</dbReference>
<evidence type="ECO:0000256" key="2">
    <source>
        <dbReference type="ARBA" id="ARBA00009256"/>
    </source>
</evidence>
<dbReference type="GO" id="GO:0004592">
    <property type="term" value="F:pantoate-beta-alanine ligase activity"/>
    <property type="evidence" value="ECO:0007669"/>
    <property type="project" value="UniProtKB-UniRule"/>
</dbReference>
<keyword evidence="6 8" id="KW-0067">ATP-binding</keyword>
<feature type="binding site" evidence="8">
    <location>
        <begin position="187"/>
        <end position="190"/>
    </location>
    <ligand>
        <name>ATP</name>
        <dbReference type="ChEBI" id="CHEBI:30616"/>
    </ligand>
</feature>
<organism evidence="9 10">
    <name type="scientific">Thiomicrorhabdus xiamenensis</name>
    <dbReference type="NCBI Taxonomy" id="2739063"/>
    <lineage>
        <taxon>Bacteria</taxon>
        <taxon>Pseudomonadati</taxon>
        <taxon>Pseudomonadota</taxon>
        <taxon>Gammaproteobacteria</taxon>
        <taxon>Thiotrichales</taxon>
        <taxon>Piscirickettsiaceae</taxon>
        <taxon>Thiomicrorhabdus</taxon>
    </lineage>
</organism>
<feature type="binding site" evidence="8">
    <location>
        <position position="61"/>
    </location>
    <ligand>
        <name>(R)-pantoate</name>
        <dbReference type="ChEBI" id="CHEBI:15980"/>
    </ligand>
</feature>
<name>A0A7D4NPE8_9GAMM</name>